<keyword evidence="2" id="KW-0560">Oxidoreductase</keyword>
<dbReference type="EMBL" id="BDCO01000003">
    <property type="protein sequence ID" value="GAT35036.1"/>
    <property type="molecule type" value="Genomic_DNA"/>
</dbReference>
<organism evidence="4 5">
    <name type="scientific">Terrimicrobium sacchariphilum</name>
    <dbReference type="NCBI Taxonomy" id="690879"/>
    <lineage>
        <taxon>Bacteria</taxon>
        <taxon>Pseudomonadati</taxon>
        <taxon>Verrucomicrobiota</taxon>
        <taxon>Terrimicrobiia</taxon>
        <taxon>Terrimicrobiales</taxon>
        <taxon>Terrimicrobiaceae</taxon>
        <taxon>Terrimicrobium</taxon>
    </lineage>
</organism>
<gene>
    <name evidence="4" type="ORF">TSACC_396</name>
</gene>
<keyword evidence="5" id="KW-1185">Reference proteome</keyword>
<evidence type="ECO:0000313" key="5">
    <source>
        <dbReference type="Proteomes" id="UP000076023"/>
    </source>
</evidence>
<reference evidence="5" key="1">
    <citation type="journal article" date="2017" name="Genome Announc.">
        <title>Draft Genome Sequence of Terrimicrobium sacchariphilum NM-5T, a Facultative Anaerobic Soil Bacterium of the Class Spartobacteria.</title>
        <authorList>
            <person name="Qiu Y.L."/>
            <person name="Tourlousse D.M."/>
            <person name="Matsuura N."/>
            <person name="Ohashi A."/>
            <person name="Sekiguchi Y."/>
        </authorList>
    </citation>
    <scope>NUCLEOTIDE SEQUENCE [LARGE SCALE GENOMIC DNA]</scope>
    <source>
        <strain evidence="5">NM-5</strain>
    </source>
</reference>
<dbReference type="InParanoid" id="A0A146GEX8"/>
<comment type="similarity">
    <text evidence="3">Belongs to the short-chain dehydrogenases/reductases (SDR) family.</text>
</comment>
<dbReference type="STRING" id="690879.TSACC_396"/>
<dbReference type="PRINTS" id="PR00080">
    <property type="entry name" value="SDRFAMILY"/>
</dbReference>
<dbReference type="PANTHER" id="PTHR43544">
    <property type="entry name" value="SHORT-CHAIN DEHYDROGENASE/REDUCTASE"/>
    <property type="match status" value="1"/>
</dbReference>
<accession>A0A146GEX8</accession>
<dbReference type="RefSeq" id="WP_075080894.1">
    <property type="nucleotide sequence ID" value="NZ_BDCO01000003.1"/>
</dbReference>
<comment type="caution">
    <text evidence="4">The sequence shown here is derived from an EMBL/GenBank/DDBJ whole genome shotgun (WGS) entry which is preliminary data.</text>
</comment>
<name>A0A146GEX8_TERSA</name>
<dbReference type="Proteomes" id="UP000076023">
    <property type="component" value="Unassembled WGS sequence"/>
</dbReference>
<evidence type="ECO:0000256" key="1">
    <source>
        <dbReference type="ARBA" id="ARBA00022857"/>
    </source>
</evidence>
<dbReference type="GO" id="GO:0016491">
    <property type="term" value="F:oxidoreductase activity"/>
    <property type="evidence" value="ECO:0007669"/>
    <property type="project" value="UniProtKB-KW"/>
</dbReference>
<protein>
    <submittedName>
        <fullName evidence="4">NAD(P)-dependent dehydrogenase, short-chain alcohol dehydrogenase family</fullName>
    </submittedName>
</protein>
<dbReference type="CDD" id="cd05325">
    <property type="entry name" value="carb_red_sniffer_like_SDR_c"/>
    <property type="match status" value="1"/>
</dbReference>
<dbReference type="Gene3D" id="3.40.50.720">
    <property type="entry name" value="NAD(P)-binding Rossmann-like Domain"/>
    <property type="match status" value="1"/>
</dbReference>
<dbReference type="PRINTS" id="PR00081">
    <property type="entry name" value="GDHRDH"/>
</dbReference>
<sequence>MAGIVLITGAARGIGRGLAKKFAAEGWLVLAAARRTTDVSLDPAIHAIPLDVLSDDSVSSAAATIAAGYPCIDMLINNTAVFPGEGNERLEDIPAEWFEDAFATNVVGVIRVTRAFLPLLRKSASARIINISSGAGTVSEKTDSAYYPYSVSKAALNMLTRAMAAEYREEKIPVFALSPGWVKTDMGGSAAPLSVEESAGSLFQTTTRLELEKSGGFFGRDGEVYPW</sequence>
<proteinExistence type="inferred from homology"/>
<dbReference type="GO" id="GO:0005737">
    <property type="term" value="C:cytoplasm"/>
    <property type="evidence" value="ECO:0007669"/>
    <property type="project" value="TreeGrafter"/>
</dbReference>
<keyword evidence="1" id="KW-0521">NADP</keyword>
<dbReference type="Pfam" id="PF00106">
    <property type="entry name" value="adh_short"/>
    <property type="match status" value="1"/>
</dbReference>
<dbReference type="AlphaFoldDB" id="A0A146GEX8"/>
<dbReference type="InterPro" id="IPR051468">
    <property type="entry name" value="Fungal_SecMetab_SDRs"/>
</dbReference>
<dbReference type="InterPro" id="IPR002347">
    <property type="entry name" value="SDR_fam"/>
</dbReference>
<dbReference type="PANTHER" id="PTHR43544:SF7">
    <property type="entry name" value="NADB-LER2"/>
    <property type="match status" value="1"/>
</dbReference>
<dbReference type="OrthoDB" id="5786478at2"/>
<dbReference type="SUPFAM" id="SSF51735">
    <property type="entry name" value="NAD(P)-binding Rossmann-fold domains"/>
    <property type="match status" value="1"/>
</dbReference>
<evidence type="ECO:0000256" key="3">
    <source>
        <dbReference type="RuleBase" id="RU000363"/>
    </source>
</evidence>
<evidence type="ECO:0000313" key="4">
    <source>
        <dbReference type="EMBL" id="GAT35036.1"/>
    </source>
</evidence>
<dbReference type="InterPro" id="IPR036291">
    <property type="entry name" value="NAD(P)-bd_dom_sf"/>
</dbReference>
<evidence type="ECO:0000256" key="2">
    <source>
        <dbReference type="ARBA" id="ARBA00023002"/>
    </source>
</evidence>